<proteinExistence type="predicted"/>
<accession>A0A834IYZ9</accession>
<name>A0A834IYZ9_RHYFE</name>
<organism evidence="1 2">
    <name type="scientific">Rhynchophorus ferrugineus</name>
    <name type="common">Red palm weevil</name>
    <name type="synonym">Curculio ferrugineus</name>
    <dbReference type="NCBI Taxonomy" id="354439"/>
    <lineage>
        <taxon>Eukaryota</taxon>
        <taxon>Metazoa</taxon>
        <taxon>Ecdysozoa</taxon>
        <taxon>Arthropoda</taxon>
        <taxon>Hexapoda</taxon>
        <taxon>Insecta</taxon>
        <taxon>Pterygota</taxon>
        <taxon>Neoptera</taxon>
        <taxon>Endopterygota</taxon>
        <taxon>Coleoptera</taxon>
        <taxon>Polyphaga</taxon>
        <taxon>Cucujiformia</taxon>
        <taxon>Curculionidae</taxon>
        <taxon>Dryophthorinae</taxon>
        <taxon>Rhynchophorus</taxon>
    </lineage>
</organism>
<dbReference type="EMBL" id="JAACXV010000020">
    <property type="protein sequence ID" value="KAF7286810.1"/>
    <property type="molecule type" value="Genomic_DNA"/>
</dbReference>
<dbReference type="AlphaFoldDB" id="A0A834IYZ9"/>
<keyword evidence="2" id="KW-1185">Reference proteome</keyword>
<protein>
    <submittedName>
        <fullName evidence="1">Uncharacterized protein</fullName>
    </submittedName>
</protein>
<dbReference type="Proteomes" id="UP000625711">
    <property type="component" value="Unassembled WGS sequence"/>
</dbReference>
<evidence type="ECO:0000313" key="1">
    <source>
        <dbReference type="EMBL" id="KAF7286810.1"/>
    </source>
</evidence>
<comment type="caution">
    <text evidence="1">The sequence shown here is derived from an EMBL/GenBank/DDBJ whole genome shotgun (WGS) entry which is preliminary data.</text>
</comment>
<sequence>MPAIYIILYKYGRRPYRDYSLHRQDDIWEWIIGEDGAIVSLEIEFGWGSNQHCYGHLRLTIGNKDGVSVKRGLCRNIARGNS</sequence>
<gene>
    <name evidence="1" type="ORF">GWI33_003867</name>
</gene>
<evidence type="ECO:0000313" key="2">
    <source>
        <dbReference type="Proteomes" id="UP000625711"/>
    </source>
</evidence>
<reference evidence="1" key="1">
    <citation type="submission" date="2020-08" db="EMBL/GenBank/DDBJ databases">
        <title>Genome sequencing and assembly of the red palm weevil Rhynchophorus ferrugineus.</title>
        <authorList>
            <person name="Dias G.B."/>
            <person name="Bergman C.M."/>
            <person name="Manee M."/>
        </authorList>
    </citation>
    <scope>NUCLEOTIDE SEQUENCE</scope>
    <source>
        <strain evidence="1">AA-2017</strain>
        <tissue evidence="1">Whole larva</tissue>
    </source>
</reference>